<evidence type="ECO:0000313" key="12">
    <source>
        <dbReference type="EMBL" id="TNG91995.1"/>
    </source>
</evidence>
<evidence type="ECO:0000313" key="13">
    <source>
        <dbReference type="Proteomes" id="UP000294619"/>
    </source>
</evidence>
<dbReference type="InterPro" id="IPR013686">
    <property type="entry name" value="Polypept-transport_assoc_ShlB"/>
</dbReference>
<keyword evidence="5" id="KW-0812">Transmembrane</keyword>
<keyword evidence="4" id="KW-1134">Transmembrane beta strand</keyword>
<gene>
    <name evidence="11" type="ORF">EDC16_104171</name>
    <name evidence="12" type="ORF">FHQ21_05980</name>
</gene>
<comment type="caution">
    <text evidence="11">The sequence shown here is derived from an EMBL/GenBank/DDBJ whole genome shotgun (WGS) entry which is preliminary data.</text>
</comment>
<dbReference type="Gene3D" id="2.40.160.50">
    <property type="entry name" value="membrane protein fhac: a member of the omp85/tpsb transporter family"/>
    <property type="match status" value="1"/>
</dbReference>
<evidence type="ECO:0000256" key="3">
    <source>
        <dbReference type="ARBA" id="ARBA00022448"/>
    </source>
</evidence>
<dbReference type="EMBL" id="VDGV01000042">
    <property type="protein sequence ID" value="TNG91995.1"/>
    <property type="molecule type" value="Genomic_DNA"/>
</dbReference>
<evidence type="ECO:0000256" key="5">
    <source>
        <dbReference type="ARBA" id="ARBA00022692"/>
    </source>
</evidence>
<evidence type="ECO:0000259" key="10">
    <source>
        <dbReference type="PROSITE" id="PS51779"/>
    </source>
</evidence>
<evidence type="ECO:0000256" key="1">
    <source>
        <dbReference type="ARBA" id="ARBA00004442"/>
    </source>
</evidence>
<dbReference type="Pfam" id="PF17287">
    <property type="entry name" value="POTRA_3"/>
    <property type="match status" value="1"/>
</dbReference>
<name>A0A4R3Y8S7_9PAST</name>
<keyword evidence="3" id="KW-0813">Transport</keyword>
<proteinExistence type="inferred from homology"/>
<feature type="chain" id="PRO_5020639258" evidence="9">
    <location>
        <begin position="26"/>
        <end position="556"/>
    </location>
</feature>
<dbReference type="AlphaFoldDB" id="A0A4R3Y8S7"/>
<keyword evidence="14" id="KW-1185">Reference proteome</keyword>
<evidence type="ECO:0000256" key="7">
    <source>
        <dbReference type="ARBA" id="ARBA00023136"/>
    </source>
</evidence>
<accession>A0A4R3Y8S7</accession>
<feature type="domain" description="POTRA" evidence="10">
    <location>
        <begin position="77"/>
        <end position="150"/>
    </location>
</feature>
<evidence type="ECO:0000313" key="14">
    <source>
        <dbReference type="Proteomes" id="UP000305526"/>
    </source>
</evidence>
<evidence type="ECO:0000256" key="9">
    <source>
        <dbReference type="SAM" id="SignalP"/>
    </source>
</evidence>
<evidence type="ECO:0000313" key="11">
    <source>
        <dbReference type="EMBL" id="TCV87981.1"/>
    </source>
</evidence>
<dbReference type="Pfam" id="PF08479">
    <property type="entry name" value="POTRA_2"/>
    <property type="match status" value="1"/>
</dbReference>
<dbReference type="Gene3D" id="3.10.20.310">
    <property type="entry name" value="membrane protein fhac"/>
    <property type="match status" value="1"/>
</dbReference>
<keyword evidence="8" id="KW-0998">Cell outer membrane</keyword>
<dbReference type="RefSeq" id="WP_132966300.1">
    <property type="nucleotide sequence ID" value="NZ_LEKL01000009.1"/>
</dbReference>
<dbReference type="PANTHER" id="PTHR34597:SF3">
    <property type="entry name" value="OUTER MEMBRANE TRANSPORTER CDIB"/>
    <property type="match status" value="1"/>
</dbReference>
<dbReference type="InterPro" id="IPR027282">
    <property type="entry name" value="TPS"/>
</dbReference>
<dbReference type="InterPro" id="IPR005565">
    <property type="entry name" value="Hemolysn_activator_HlyB_C"/>
</dbReference>
<dbReference type="GO" id="GO:0008320">
    <property type="term" value="F:protein transmembrane transporter activity"/>
    <property type="evidence" value="ECO:0007669"/>
    <property type="project" value="TreeGrafter"/>
</dbReference>
<protein>
    <submittedName>
        <fullName evidence="11">Hemolysin activation/secretion protein</fullName>
    </submittedName>
    <submittedName>
        <fullName evidence="12">ShlB/FhaC/HecB family hemolysin secretion/activation protein</fullName>
    </submittedName>
</protein>
<keyword evidence="6" id="KW-0653">Protein transport</keyword>
<reference evidence="11 13" key="1">
    <citation type="submission" date="2019-03" db="EMBL/GenBank/DDBJ databases">
        <title>Genomic Encyclopedia of Type Strains, Phase IV (KMG-IV): sequencing the most valuable type-strain genomes for metagenomic binning, comparative biology and taxonomic classification.</title>
        <authorList>
            <person name="Goeker M."/>
        </authorList>
    </citation>
    <scope>NUCLEOTIDE SEQUENCE [LARGE SCALE GENOMIC DNA]</scope>
    <source>
        <strain evidence="11 13">DSM 28140</strain>
    </source>
</reference>
<dbReference type="GO" id="GO:0046819">
    <property type="term" value="P:protein secretion by the type V secretion system"/>
    <property type="evidence" value="ECO:0007669"/>
    <property type="project" value="TreeGrafter"/>
</dbReference>
<keyword evidence="9" id="KW-0732">Signal</keyword>
<dbReference type="Proteomes" id="UP000305526">
    <property type="component" value="Unassembled WGS sequence"/>
</dbReference>
<dbReference type="PROSITE" id="PS51779">
    <property type="entry name" value="POTRA"/>
    <property type="match status" value="1"/>
</dbReference>
<reference evidence="12 14" key="2">
    <citation type="submission" date="2019-05" db="EMBL/GenBank/DDBJ databases">
        <title>Pasteurellaceae isolates from reptiles.</title>
        <authorList>
            <person name="Bojesen A.M."/>
            <person name="Lund E."/>
        </authorList>
    </citation>
    <scope>NUCLEOTIDE SEQUENCE [LARGE SCALE GENOMIC DNA]</scope>
    <source>
        <strain evidence="12 14">ELNT2x</strain>
    </source>
</reference>
<comment type="subcellular location">
    <subcellularLocation>
        <location evidence="1">Cell outer membrane</location>
    </subcellularLocation>
</comment>
<dbReference type="InterPro" id="IPR034746">
    <property type="entry name" value="POTRA"/>
</dbReference>
<dbReference type="PANTHER" id="PTHR34597">
    <property type="entry name" value="SLR1661 PROTEIN"/>
    <property type="match status" value="1"/>
</dbReference>
<comment type="similarity">
    <text evidence="2">Belongs to the TPS (TC 1.B.20) family.</text>
</comment>
<dbReference type="Proteomes" id="UP000294619">
    <property type="component" value="Unassembled WGS sequence"/>
</dbReference>
<dbReference type="PIRSF" id="PIRSF029745">
    <property type="entry name" value="FhaC"/>
    <property type="match status" value="1"/>
</dbReference>
<feature type="signal peptide" evidence="9">
    <location>
        <begin position="1"/>
        <end position="25"/>
    </location>
</feature>
<evidence type="ECO:0000256" key="2">
    <source>
        <dbReference type="ARBA" id="ARBA00009055"/>
    </source>
</evidence>
<evidence type="ECO:0000256" key="8">
    <source>
        <dbReference type="ARBA" id="ARBA00023237"/>
    </source>
</evidence>
<dbReference type="EMBL" id="SMCP01000004">
    <property type="protein sequence ID" value="TCV87981.1"/>
    <property type="molecule type" value="Genomic_DNA"/>
</dbReference>
<keyword evidence="7" id="KW-0472">Membrane</keyword>
<sequence length="556" mass="63419">MTLRFKHKVYYTLLPLLALPHLTHAETNNQHEQSLRNSEREINQQIEQNRYQQLLKTSQQTNTATEPETDSFSQACLPVNGLQLTGIHLLDEKDLTTLTPIPENCISDANVNRLIRELTQRYLDRGYITARMVFAPLDETRTLRLHAVEGTVESIEFEQHTALGSVQNIFPSMLGKPLNIRELDQGLDQLNRLPSQQISVDILPGKQFGGSTLVLKNHALAQSPFRFYTTVDNHGKKNSGRLIGRVGFSWDNLTKHADFLSLHHSQNLDHRSSRYNRSYSGLYFIPYGYWTFSAFAARSDSAVSLPVSGAKYYGSSRQFGLRLDRVLSRNQFHINTLSFSLSRKQNSNVLLDYRNPDQNLRLTVLDLSFDHLRILDHGTLSLNLGIQQGLPLFGASRSNKQRITEPQFTKFGLSASWQYPFSILDRQFQLQHRFAAQYSNDRLPSMETFDLTDNSALRGFDQLSLSSDNGWYLRNTLSYPATYKTVNLTPFIGLDAGRLFNRNTPNAWQSAVGTSFGIHLSYRQLSGSFSFDRGWFVSSPKRQNESQFLGKITITF</sequence>
<organism evidence="11 13">
    <name type="scientific">Testudinibacter aquarius</name>
    <dbReference type="NCBI Taxonomy" id="1524974"/>
    <lineage>
        <taxon>Bacteria</taxon>
        <taxon>Pseudomonadati</taxon>
        <taxon>Pseudomonadota</taxon>
        <taxon>Gammaproteobacteria</taxon>
        <taxon>Pasteurellales</taxon>
        <taxon>Pasteurellaceae</taxon>
        <taxon>Testudinibacter</taxon>
    </lineage>
</organism>
<evidence type="ECO:0000256" key="6">
    <source>
        <dbReference type="ARBA" id="ARBA00022927"/>
    </source>
</evidence>
<dbReference type="InterPro" id="IPR035251">
    <property type="entry name" value="ShlB_POTRA"/>
</dbReference>
<dbReference type="InterPro" id="IPR051544">
    <property type="entry name" value="TPS_OM_transporter"/>
</dbReference>
<dbReference type="GO" id="GO:0098046">
    <property type="term" value="C:type V protein secretion system complex"/>
    <property type="evidence" value="ECO:0007669"/>
    <property type="project" value="TreeGrafter"/>
</dbReference>
<evidence type="ECO:0000256" key="4">
    <source>
        <dbReference type="ARBA" id="ARBA00022452"/>
    </source>
</evidence>
<dbReference type="Pfam" id="PF03865">
    <property type="entry name" value="ShlB"/>
    <property type="match status" value="1"/>
</dbReference>
<dbReference type="GO" id="GO:0009279">
    <property type="term" value="C:cell outer membrane"/>
    <property type="evidence" value="ECO:0007669"/>
    <property type="project" value="UniProtKB-SubCell"/>
</dbReference>